<accession>A0A914Y0D1</accession>
<protein>
    <submittedName>
        <fullName evidence="3">Rho-GAP domain-containing protein</fullName>
    </submittedName>
</protein>
<dbReference type="Gene3D" id="1.10.555.10">
    <property type="entry name" value="Rho GTPase activation protein"/>
    <property type="match status" value="1"/>
</dbReference>
<reference evidence="3" key="1">
    <citation type="submission" date="2022-11" db="UniProtKB">
        <authorList>
            <consortium name="WormBaseParasite"/>
        </authorList>
    </citation>
    <scope>IDENTIFICATION</scope>
</reference>
<organism evidence="2 3">
    <name type="scientific">Panagrolaimus superbus</name>
    <dbReference type="NCBI Taxonomy" id="310955"/>
    <lineage>
        <taxon>Eukaryota</taxon>
        <taxon>Metazoa</taxon>
        <taxon>Ecdysozoa</taxon>
        <taxon>Nematoda</taxon>
        <taxon>Chromadorea</taxon>
        <taxon>Rhabditida</taxon>
        <taxon>Tylenchina</taxon>
        <taxon>Panagrolaimomorpha</taxon>
        <taxon>Panagrolaimoidea</taxon>
        <taxon>Panagrolaimidae</taxon>
        <taxon>Panagrolaimus</taxon>
    </lineage>
</organism>
<dbReference type="Proteomes" id="UP000887577">
    <property type="component" value="Unplaced"/>
</dbReference>
<dbReference type="AlphaFoldDB" id="A0A914Y0D1"/>
<dbReference type="PROSITE" id="PS50238">
    <property type="entry name" value="RHOGAP"/>
    <property type="match status" value="1"/>
</dbReference>
<sequence length="323" mass="36967">MVAPKFGYLSLIETSQSTSTSSSIFDCNSVKNSNENSNYFHESFDEDVIINSEQESLKEDSIIDFEIFEYKSFILQYFLASLCDWKIKDENKRRIGLRYAKTPEVQKLISKLQKSKFINREIKNADPNAIVSVLKEVLTEFPGGIFADSNEEFLCVSLKSPQEFAMIYANGLVEALPIFLRQFTYLVCKSLRNLAKQSSGSLIDSYTDLLLLFTPILFPNSVGDVSRFLRATRISLIMVDLCDTVFRPFLTLPFQSNTDSAYHSDEDFFRDIVNSLNNLQDTFDSDDDSADSALSPDFSDETPFEQKVMESNNQYYQITYMDQ</sequence>
<evidence type="ECO:0000259" key="1">
    <source>
        <dbReference type="PROSITE" id="PS50238"/>
    </source>
</evidence>
<proteinExistence type="predicted"/>
<dbReference type="GO" id="GO:0007165">
    <property type="term" value="P:signal transduction"/>
    <property type="evidence" value="ECO:0007669"/>
    <property type="project" value="InterPro"/>
</dbReference>
<feature type="domain" description="Rho-GAP" evidence="1">
    <location>
        <begin position="63"/>
        <end position="246"/>
    </location>
</feature>
<dbReference type="SUPFAM" id="SSF48350">
    <property type="entry name" value="GTPase activation domain, GAP"/>
    <property type="match status" value="1"/>
</dbReference>
<name>A0A914Y0D1_9BILA</name>
<dbReference type="InterPro" id="IPR000198">
    <property type="entry name" value="RhoGAP_dom"/>
</dbReference>
<keyword evidence="2" id="KW-1185">Reference proteome</keyword>
<dbReference type="Pfam" id="PF00620">
    <property type="entry name" value="RhoGAP"/>
    <property type="match status" value="1"/>
</dbReference>
<evidence type="ECO:0000313" key="2">
    <source>
        <dbReference type="Proteomes" id="UP000887577"/>
    </source>
</evidence>
<dbReference type="InterPro" id="IPR008936">
    <property type="entry name" value="Rho_GTPase_activation_prot"/>
</dbReference>
<evidence type="ECO:0000313" key="3">
    <source>
        <dbReference type="WBParaSite" id="PSU_v2.g11329.t1"/>
    </source>
</evidence>
<dbReference type="WBParaSite" id="PSU_v2.g11329.t1">
    <property type="protein sequence ID" value="PSU_v2.g11329.t1"/>
    <property type="gene ID" value="PSU_v2.g11329"/>
</dbReference>